<sequence length="240" mass="26947">MIQLEPWTISTTNAQGQEKLIGALPDLLDEFERRSGYKVNRRITPYARVEADLEGGLIDFSVMAWGPARARYANRGTDFGPLDFGVYFAKGTTAQKYEDLYPLPLCTPLGLKVDPRYDIDPAMQKDLSVDYTTCVKKVVAKHGSVGVAGSLGTIDVIIDKLNVRKFFGERFLFRVTTLSVSWSQRAPNNPEEARVNAIFKGMVEDGTYERITRKWFGKHLSYFPRATSPSTKPARKPASR</sequence>
<dbReference type="InterPro" id="IPR001638">
    <property type="entry name" value="Solute-binding_3/MltF_N"/>
</dbReference>
<dbReference type="Pfam" id="PF00497">
    <property type="entry name" value="SBP_bac_3"/>
    <property type="match status" value="1"/>
</dbReference>
<comment type="caution">
    <text evidence="2">The sequence shown here is derived from an EMBL/GenBank/DDBJ whole genome shotgun (WGS) entry which is preliminary data.</text>
</comment>
<evidence type="ECO:0000313" key="2">
    <source>
        <dbReference type="EMBL" id="NLR75724.1"/>
    </source>
</evidence>
<organism evidence="2 3">
    <name type="scientific">Leeia aquatica</name>
    <dbReference type="NCBI Taxonomy" id="2725557"/>
    <lineage>
        <taxon>Bacteria</taxon>
        <taxon>Pseudomonadati</taxon>
        <taxon>Pseudomonadota</taxon>
        <taxon>Betaproteobacteria</taxon>
        <taxon>Neisseriales</taxon>
        <taxon>Leeiaceae</taxon>
        <taxon>Leeia</taxon>
    </lineage>
</organism>
<dbReference type="RefSeq" id="WP_168877369.1">
    <property type="nucleotide sequence ID" value="NZ_JABAIM010000002.1"/>
</dbReference>
<accession>A0A847S735</accession>
<gene>
    <name evidence="2" type="ORF">HF682_11175</name>
</gene>
<keyword evidence="3" id="KW-1185">Reference proteome</keyword>
<feature type="domain" description="Solute-binding protein family 3/N-terminal" evidence="1">
    <location>
        <begin position="16"/>
        <end position="218"/>
    </location>
</feature>
<dbReference type="Gene3D" id="3.40.190.10">
    <property type="entry name" value="Periplasmic binding protein-like II"/>
    <property type="match status" value="1"/>
</dbReference>
<protein>
    <submittedName>
        <fullName evidence="2">Amino acid ABC transporter substrate-binding protein</fullName>
    </submittedName>
</protein>
<name>A0A847S735_9NEIS</name>
<evidence type="ECO:0000259" key="1">
    <source>
        <dbReference type="Pfam" id="PF00497"/>
    </source>
</evidence>
<dbReference type="EMBL" id="JABAIM010000002">
    <property type="protein sequence ID" value="NLR75724.1"/>
    <property type="molecule type" value="Genomic_DNA"/>
</dbReference>
<evidence type="ECO:0000313" key="3">
    <source>
        <dbReference type="Proteomes" id="UP000587991"/>
    </source>
</evidence>
<proteinExistence type="predicted"/>
<reference evidence="2 3" key="1">
    <citation type="submission" date="2020-04" db="EMBL/GenBank/DDBJ databases">
        <title>Draft genome of Leeia sp. IMCC25680.</title>
        <authorList>
            <person name="Song J."/>
            <person name="Cho J.-C."/>
        </authorList>
    </citation>
    <scope>NUCLEOTIDE SEQUENCE [LARGE SCALE GENOMIC DNA]</scope>
    <source>
        <strain evidence="2 3">IMCC25680</strain>
    </source>
</reference>
<dbReference type="Proteomes" id="UP000587991">
    <property type="component" value="Unassembled WGS sequence"/>
</dbReference>
<dbReference type="SUPFAM" id="SSF53850">
    <property type="entry name" value="Periplasmic binding protein-like II"/>
    <property type="match status" value="1"/>
</dbReference>
<dbReference type="AlphaFoldDB" id="A0A847S735"/>